<feature type="compositionally biased region" description="Polar residues" evidence="1">
    <location>
        <begin position="1"/>
        <end position="23"/>
    </location>
</feature>
<dbReference type="Proteomes" id="UP000008064">
    <property type="component" value="Unassembled WGS sequence"/>
</dbReference>
<organism>
    <name type="scientific">Serpula lacrymans var. lacrymans (strain S7.9)</name>
    <name type="common">Dry rot fungus</name>
    <dbReference type="NCBI Taxonomy" id="578457"/>
    <lineage>
        <taxon>Eukaryota</taxon>
        <taxon>Fungi</taxon>
        <taxon>Dikarya</taxon>
        <taxon>Basidiomycota</taxon>
        <taxon>Agaricomycotina</taxon>
        <taxon>Agaricomycetes</taxon>
        <taxon>Agaricomycetidae</taxon>
        <taxon>Boletales</taxon>
        <taxon>Coniophorineae</taxon>
        <taxon>Serpulaceae</taxon>
        <taxon>Serpula</taxon>
    </lineage>
</organism>
<evidence type="ECO:0000256" key="1">
    <source>
        <dbReference type="SAM" id="MobiDB-lite"/>
    </source>
</evidence>
<dbReference type="HOGENOM" id="CLU_3002259_0_0_1"/>
<feature type="non-terminal residue" evidence="2">
    <location>
        <position position="57"/>
    </location>
</feature>
<dbReference type="GeneID" id="18811527"/>
<evidence type="ECO:0000313" key="2">
    <source>
        <dbReference type="EMBL" id="EGO23697.1"/>
    </source>
</evidence>
<dbReference type="RefSeq" id="XP_007319459.1">
    <property type="nucleotide sequence ID" value="XM_007319397.1"/>
</dbReference>
<proteinExistence type="predicted"/>
<accession>F8NYM6</accession>
<protein>
    <submittedName>
        <fullName evidence="2">Uncharacterized protein</fullName>
    </submittedName>
</protein>
<dbReference type="KEGG" id="sla:SERLADRAFT_391994"/>
<gene>
    <name evidence="2" type="ORF">SERLADRAFT_391994</name>
</gene>
<name>F8NYM6_SERL9</name>
<dbReference type="AlphaFoldDB" id="F8NYM6"/>
<reference evidence="2" key="1">
    <citation type="submission" date="2011-04" db="EMBL/GenBank/DDBJ databases">
        <title>Evolution of plant cell wall degrading machinery underlies the functional diversity of forest fungi.</title>
        <authorList>
            <consortium name="US DOE Joint Genome Institute (JGI-PGF)"/>
            <person name="Eastwood D.C."/>
            <person name="Floudas D."/>
            <person name="Binder M."/>
            <person name="Majcherczyk A."/>
            <person name="Schneider P."/>
            <person name="Aerts A."/>
            <person name="Asiegbu F.O."/>
            <person name="Baker S.E."/>
            <person name="Barry K."/>
            <person name="Bendiksby M."/>
            <person name="Blumentritt M."/>
            <person name="Coutinho P.M."/>
            <person name="Cullen D."/>
            <person name="Cullen D."/>
            <person name="Gathman A."/>
            <person name="Goodell B."/>
            <person name="Henrissat B."/>
            <person name="Ihrmark K."/>
            <person name="Kauserud H."/>
            <person name="Kohler A."/>
            <person name="LaButti K."/>
            <person name="Lapidus A."/>
            <person name="Lavin J.L."/>
            <person name="Lee Y.-H."/>
            <person name="Lindquist E."/>
            <person name="Lilly W."/>
            <person name="Lucas S."/>
            <person name="Morin E."/>
            <person name="Murat C."/>
            <person name="Oguiza J.A."/>
            <person name="Park J."/>
            <person name="Pisabarro A.G."/>
            <person name="Riley R."/>
            <person name="Rosling A."/>
            <person name="Salamov A."/>
            <person name="Schmidt O."/>
            <person name="Schmutz J."/>
            <person name="Skrede I."/>
            <person name="Stenlid J."/>
            <person name="Wiebenga A."/>
            <person name="Xie X."/>
            <person name="Kues U."/>
            <person name="Hibbett D.S."/>
            <person name="Hoffmeister D."/>
            <person name="Hogberg N."/>
            <person name="Martin F."/>
            <person name="Grigoriev I.V."/>
            <person name="Watkinson S.C."/>
        </authorList>
    </citation>
    <scope>NUCLEOTIDE SEQUENCE</scope>
    <source>
        <strain evidence="2">S7.9</strain>
    </source>
</reference>
<sequence>MSPESPSRESPLTYQHLTPNTLHNSHDELPTQWYSIRSDSRSSYEPFMYQFPTLPQN</sequence>
<dbReference type="EMBL" id="GL945435">
    <property type="protein sequence ID" value="EGO23697.1"/>
    <property type="molecule type" value="Genomic_DNA"/>
</dbReference>
<feature type="region of interest" description="Disordered" evidence="1">
    <location>
        <begin position="1"/>
        <end position="27"/>
    </location>
</feature>